<feature type="domain" description="6-phosphogluconate dehydrogenase NADP-binding" evidence="4">
    <location>
        <begin position="2"/>
        <end position="159"/>
    </location>
</feature>
<proteinExistence type="predicted"/>
<evidence type="ECO:0000259" key="5">
    <source>
        <dbReference type="Pfam" id="PF14833"/>
    </source>
</evidence>
<evidence type="ECO:0000256" key="3">
    <source>
        <dbReference type="PIRSR" id="PIRSR000103-1"/>
    </source>
</evidence>
<keyword evidence="7" id="KW-1185">Reference proteome</keyword>
<dbReference type="PANTHER" id="PTHR22981">
    <property type="entry name" value="3-HYDROXYISOBUTYRATE DEHYDROGENASE-RELATED"/>
    <property type="match status" value="1"/>
</dbReference>
<dbReference type="GO" id="GO:0051287">
    <property type="term" value="F:NAD binding"/>
    <property type="evidence" value="ECO:0007669"/>
    <property type="project" value="InterPro"/>
</dbReference>
<feature type="domain" description="3-hydroxyisobutyrate dehydrogenase-like NAD-binding" evidence="5">
    <location>
        <begin position="162"/>
        <end position="282"/>
    </location>
</feature>
<keyword evidence="2" id="KW-0520">NAD</keyword>
<dbReference type="Gene3D" id="1.10.1040.10">
    <property type="entry name" value="N-(1-d-carboxylethyl)-l-norvaline Dehydrogenase, domain 2"/>
    <property type="match status" value="1"/>
</dbReference>
<dbReference type="SUPFAM" id="SSF51735">
    <property type="entry name" value="NAD(P)-binding Rossmann-fold domains"/>
    <property type="match status" value="1"/>
</dbReference>
<dbReference type="Proteomes" id="UP000256845">
    <property type="component" value="Unassembled WGS sequence"/>
</dbReference>
<sequence length="299" mass="31665">MKITFIGLGNMGAPMAANLARAGYDLTVCDLDPAKATELQSLGATFVDSPEKAVQHTDIVMTSLPGPKQIEAMAGPAMLEAMKPGSVWIELSTNNLEVERSVRAKAEKQGVEMLDAPVSGGTEGAAKGTLTIMVGGDLPVFKRCQPLLEVIGGNVMHLGDHGAGYVAKIAQVVLCYLHSVALSEALMLGVKGGVDAATMLAIIQNSTGTSYVADRYGPPLLDGTYDPGFALGLAHKDMRLTLELAQSISAQLPLCTQVEDLYGRAVKAFGPDQNHLMALRLLEEANGQYLRKQDQRETA</sequence>
<feature type="active site" evidence="3">
    <location>
        <position position="168"/>
    </location>
</feature>
<dbReference type="GO" id="GO:0016054">
    <property type="term" value="P:organic acid catabolic process"/>
    <property type="evidence" value="ECO:0007669"/>
    <property type="project" value="UniProtKB-ARBA"/>
</dbReference>
<dbReference type="SUPFAM" id="SSF48179">
    <property type="entry name" value="6-phosphogluconate dehydrogenase C-terminal domain-like"/>
    <property type="match status" value="1"/>
</dbReference>
<gene>
    <name evidence="6" type="ORF">DFP90_10765</name>
</gene>
<dbReference type="InterPro" id="IPR029154">
    <property type="entry name" value="HIBADH-like_NADP-bd"/>
</dbReference>
<dbReference type="GO" id="GO:0016616">
    <property type="term" value="F:oxidoreductase activity, acting on the CH-OH group of donors, NAD or NADP as acceptor"/>
    <property type="evidence" value="ECO:0007669"/>
    <property type="project" value="TreeGrafter"/>
</dbReference>
<dbReference type="InterPro" id="IPR002204">
    <property type="entry name" value="3-OH-isobutyrate_DH-rel_CS"/>
</dbReference>
<dbReference type="RefSeq" id="WP_115937509.1">
    <property type="nucleotide sequence ID" value="NZ_QRDW01000007.1"/>
</dbReference>
<dbReference type="InterPro" id="IPR036291">
    <property type="entry name" value="NAD(P)-bd_dom_sf"/>
</dbReference>
<evidence type="ECO:0000256" key="2">
    <source>
        <dbReference type="ARBA" id="ARBA00023027"/>
    </source>
</evidence>
<dbReference type="InterPro" id="IPR015815">
    <property type="entry name" value="HIBADH-related"/>
</dbReference>
<evidence type="ECO:0000259" key="4">
    <source>
        <dbReference type="Pfam" id="PF03446"/>
    </source>
</evidence>
<dbReference type="AlphaFoldDB" id="A0A3D9HGD6"/>
<name>A0A3D9HGD6_9PROT</name>
<dbReference type="PROSITE" id="PS00895">
    <property type="entry name" value="3_HYDROXYISOBUT_DH"/>
    <property type="match status" value="1"/>
</dbReference>
<keyword evidence="1" id="KW-0560">Oxidoreductase</keyword>
<dbReference type="PIRSF" id="PIRSF000103">
    <property type="entry name" value="HIBADH"/>
    <property type="match status" value="1"/>
</dbReference>
<dbReference type="PANTHER" id="PTHR22981:SF7">
    <property type="entry name" value="3-HYDROXYISOBUTYRATE DEHYDROGENASE, MITOCHONDRIAL"/>
    <property type="match status" value="1"/>
</dbReference>
<dbReference type="InterPro" id="IPR008927">
    <property type="entry name" value="6-PGluconate_DH-like_C_sf"/>
</dbReference>
<reference evidence="6 7" key="1">
    <citation type="submission" date="2018-07" db="EMBL/GenBank/DDBJ databases">
        <title>Genomic Encyclopedia of Type Strains, Phase III (KMG-III): the genomes of soil and plant-associated and newly described type strains.</title>
        <authorList>
            <person name="Whitman W."/>
        </authorList>
    </citation>
    <scope>NUCLEOTIDE SEQUENCE [LARGE SCALE GENOMIC DNA]</scope>
    <source>
        <strain evidence="6 7">CECT 8488</strain>
    </source>
</reference>
<dbReference type="Gene3D" id="3.40.50.720">
    <property type="entry name" value="NAD(P)-binding Rossmann-like Domain"/>
    <property type="match status" value="1"/>
</dbReference>
<dbReference type="Pfam" id="PF14833">
    <property type="entry name" value="NAD_binding_11"/>
    <property type="match status" value="1"/>
</dbReference>
<dbReference type="EMBL" id="QRDW01000007">
    <property type="protein sequence ID" value="RED48562.1"/>
    <property type="molecule type" value="Genomic_DNA"/>
</dbReference>
<evidence type="ECO:0000256" key="1">
    <source>
        <dbReference type="ARBA" id="ARBA00023002"/>
    </source>
</evidence>
<evidence type="ECO:0000313" key="6">
    <source>
        <dbReference type="EMBL" id="RED48562.1"/>
    </source>
</evidence>
<dbReference type="Pfam" id="PF03446">
    <property type="entry name" value="NAD_binding_2"/>
    <property type="match status" value="1"/>
</dbReference>
<evidence type="ECO:0000313" key="7">
    <source>
        <dbReference type="Proteomes" id="UP000256845"/>
    </source>
</evidence>
<dbReference type="InterPro" id="IPR006115">
    <property type="entry name" value="6PGDH_NADP-bd"/>
</dbReference>
<accession>A0A3D9HGD6</accession>
<comment type="caution">
    <text evidence="6">The sequence shown here is derived from an EMBL/GenBank/DDBJ whole genome shotgun (WGS) entry which is preliminary data.</text>
</comment>
<dbReference type="GO" id="GO:0050661">
    <property type="term" value="F:NADP binding"/>
    <property type="evidence" value="ECO:0007669"/>
    <property type="project" value="InterPro"/>
</dbReference>
<dbReference type="OrthoDB" id="9812907at2"/>
<organism evidence="6 7">
    <name type="scientific">Aestuariispira insulae</name>
    <dbReference type="NCBI Taxonomy" id="1461337"/>
    <lineage>
        <taxon>Bacteria</taxon>
        <taxon>Pseudomonadati</taxon>
        <taxon>Pseudomonadota</taxon>
        <taxon>Alphaproteobacteria</taxon>
        <taxon>Rhodospirillales</taxon>
        <taxon>Kiloniellaceae</taxon>
        <taxon>Aestuariispira</taxon>
    </lineage>
</organism>
<dbReference type="InterPro" id="IPR013328">
    <property type="entry name" value="6PGD_dom2"/>
</dbReference>
<protein>
    <submittedName>
        <fullName evidence="6">Tartronate semialdehyde reductase</fullName>
    </submittedName>
</protein>